<dbReference type="InterPro" id="IPR035919">
    <property type="entry name" value="EAL_sf"/>
</dbReference>
<evidence type="ECO:0000259" key="7">
    <source>
        <dbReference type="PROSITE" id="PS50887"/>
    </source>
</evidence>
<keyword evidence="5" id="KW-1133">Transmembrane helix</keyword>
<evidence type="ECO:0000256" key="3">
    <source>
        <dbReference type="ARBA" id="ARBA00022636"/>
    </source>
</evidence>
<dbReference type="Pfam" id="PF00990">
    <property type="entry name" value="GGDEF"/>
    <property type="match status" value="1"/>
</dbReference>
<dbReference type="InterPro" id="IPR000160">
    <property type="entry name" value="GGDEF_dom"/>
</dbReference>
<evidence type="ECO:0000313" key="8">
    <source>
        <dbReference type="EMBL" id="KLV00890.1"/>
    </source>
</evidence>
<dbReference type="InterPro" id="IPR043128">
    <property type="entry name" value="Rev_trsase/Diguanyl_cyclase"/>
</dbReference>
<comment type="cofactor">
    <cofactor evidence="1">
        <name>Mg(2+)</name>
        <dbReference type="ChEBI" id="CHEBI:18420"/>
    </cofactor>
</comment>
<dbReference type="CDD" id="cd01949">
    <property type="entry name" value="GGDEF"/>
    <property type="match status" value="1"/>
</dbReference>
<dbReference type="Gene3D" id="3.30.70.270">
    <property type="match status" value="1"/>
</dbReference>
<feature type="domain" description="GGDEF" evidence="7">
    <location>
        <begin position="371"/>
        <end position="503"/>
    </location>
</feature>
<dbReference type="InterPro" id="IPR001633">
    <property type="entry name" value="EAL_dom"/>
</dbReference>
<dbReference type="Proteomes" id="UP000036426">
    <property type="component" value="Unassembled WGS sequence"/>
</dbReference>
<feature type="transmembrane region" description="Helical" evidence="5">
    <location>
        <begin position="12"/>
        <end position="35"/>
    </location>
</feature>
<dbReference type="OrthoDB" id="1316910at2"/>
<gene>
    <name evidence="8" type="ORF">ABT58_10060</name>
</gene>
<keyword evidence="3" id="KW-0973">c-di-GMP</keyword>
<name>A0A0J1GMC2_9GAMM</name>
<comment type="catalytic activity">
    <reaction evidence="4">
        <text>3',3'-c-di-GMP + H2O = 5'-phosphoguanylyl(3'-&gt;5')guanosine + H(+)</text>
        <dbReference type="Rhea" id="RHEA:24902"/>
        <dbReference type="ChEBI" id="CHEBI:15377"/>
        <dbReference type="ChEBI" id="CHEBI:15378"/>
        <dbReference type="ChEBI" id="CHEBI:58754"/>
        <dbReference type="ChEBI" id="CHEBI:58805"/>
        <dbReference type="EC" id="3.1.4.52"/>
    </reaction>
    <physiologicalReaction direction="left-to-right" evidence="4">
        <dbReference type="Rhea" id="RHEA:24903"/>
    </physiologicalReaction>
</comment>
<feature type="transmembrane region" description="Helical" evidence="5">
    <location>
        <begin position="272"/>
        <end position="293"/>
    </location>
</feature>
<proteinExistence type="predicted"/>
<dbReference type="PROSITE" id="PS50887">
    <property type="entry name" value="GGDEF"/>
    <property type="match status" value="1"/>
</dbReference>
<feature type="domain" description="EAL" evidence="6">
    <location>
        <begin position="512"/>
        <end position="765"/>
    </location>
</feature>
<dbReference type="Gene3D" id="3.20.20.450">
    <property type="entry name" value="EAL domain"/>
    <property type="match status" value="1"/>
</dbReference>
<evidence type="ECO:0000259" key="6">
    <source>
        <dbReference type="PROSITE" id="PS50883"/>
    </source>
</evidence>
<dbReference type="EC" id="3.1.4.52" evidence="2"/>
<protein>
    <recommendedName>
        <fullName evidence="2">cyclic-guanylate-specific phosphodiesterase</fullName>
        <ecNumber evidence="2">3.1.4.52</ecNumber>
    </recommendedName>
</protein>
<evidence type="ECO:0000256" key="2">
    <source>
        <dbReference type="ARBA" id="ARBA00012282"/>
    </source>
</evidence>
<dbReference type="InterPro" id="IPR029787">
    <property type="entry name" value="Nucleotide_cyclase"/>
</dbReference>
<evidence type="ECO:0000256" key="1">
    <source>
        <dbReference type="ARBA" id="ARBA00001946"/>
    </source>
</evidence>
<organism evidence="8 9">
    <name type="scientific">Photobacterium aphoticum</name>
    <dbReference type="NCBI Taxonomy" id="754436"/>
    <lineage>
        <taxon>Bacteria</taxon>
        <taxon>Pseudomonadati</taxon>
        <taxon>Pseudomonadota</taxon>
        <taxon>Gammaproteobacteria</taxon>
        <taxon>Vibrionales</taxon>
        <taxon>Vibrionaceae</taxon>
        <taxon>Photobacterium</taxon>
    </lineage>
</organism>
<dbReference type="SMART" id="SM00267">
    <property type="entry name" value="GGDEF"/>
    <property type="match status" value="1"/>
</dbReference>
<keyword evidence="9" id="KW-1185">Reference proteome</keyword>
<evidence type="ECO:0000313" key="9">
    <source>
        <dbReference type="Proteomes" id="UP000036426"/>
    </source>
</evidence>
<dbReference type="GO" id="GO:0071732">
    <property type="term" value="P:cellular response to nitric oxide"/>
    <property type="evidence" value="ECO:0007669"/>
    <property type="project" value="UniProtKB-ARBA"/>
</dbReference>
<evidence type="ECO:0000256" key="5">
    <source>
        <dbReference type="SAM" id="Phobius"/>
    </source>
</evidence>
<dbReference type="Pfam" id="PF00563">
    <property type="entry name" value="EAL"/>
    <property type="match status" value="1"/>
</dbReference>
<dbReference type="FunFam" id="3.30.70.270:FF:000001">
    <property type="entry name" value="Diguanylate cyclase domain protein"/>
    <property type="match status" value="1"/>
</dbReference>
<comment type="caution">
    <text evidence="8">The sequence shown here is derived from an EMBL/GenBank/DDBJ whole genome shotgun (WGS) entry which is preliminary data.</text>
</comment>
<dbReference type="SUPFAM" id="SSF55073">
    <property type="entry name" value="Nucleotide cyclase"/>
    <property type="match status" value="1"/>
</dbReference>
<dbReference type="NCBIfam" id="TIGR00254">
    <property type="entry name" value="GGDEF"/>
    <property type="match status" value="1"/>
</dbReference>
<evidence type="ECO:0000256" key="4">
    <source>
        <dbReference type="ARBA" id="ARBA00051114"/>
    </source>
</evidence>
<reference evidence="8 9" key="1">
    <citation type="submission" date="2015-05" db="EMBL/GenBank/DDBJ databases">
        <title>Photobacterium galathea sp. nov.</title>
        <authorList>
            <person name="Machado H."/>
            <person name="Gram L."/>
        </authorList>
    </citation>
    <scope>NUCLEOTIDE SEQUENCE [LARGE SCALE GENOMIC DNA]</scope>
    <source>
        <strain evidence="8 9">DSM 25995</strain>
    </source>
</reference>
<sequence>MSKKRQKLSSSNLIILAAVLLATYLILILAVTNLGQTRLIESQQRELNLKVQSYATMLEYFFYVTDDEIANLSRSKSMQTYFANLASGMSMQYGLGASLYKLDKDLTEMVNHTDVHGSAVYQRINLLGFDGRVIAGTDDKKEMDVNSHDYLATDDRDFMLRAVHQDDGMHIEMVKKVYYSGKAVAYLIVDINKEVIIKQLTTQEHEGSRSRIELVEGNKGIFVWDSLLTTAESHSQKLLTNKIYFETPIANTPFQLKSWFEPLNEKDIITSGWFIAGISFLAVPVFFGLIYTFRVNNTNIILRTKVYESNKKKKILFQQNKRLVKEIEKRKESEQKLAYQATHDALTGLPNRKYGYEQLEDLLYRAKVRNTQFLVMFIDLDNFKHINDSLGHLAGDYILKQSSLRLQSAIREKDILVRLGGDEFLLVIDDADVDKATELAATLLALFEKPFIWSGREFFMSSSIGISVYPEDGHNIQQLLATADTAMYRVKQDGRNAFHFYHEAMNTDLQRKLDLDGRLRQALGKGELVIFYQPIIDLQTHNIVAAEALLRWQDKKYGSVSPDEFIPLAEQNGFIHKLGDFVIKQACQQAAQWQSIQPLQIAVNFSSVQFRYCEQICHQIERALAISGLPADKLEIEVTESLLFDHSKAVVALLEKLQALGTQLTIDDFGTGYSALSYLQKFPFHRLKIDKSFLQNLDTNAANRELVNAIVAMAQALKLTVVAEGIESQWQAEHLQKMGCDFGQGYYFSRPVPAEEFEQLLLNMNTAEPVSVIDQA</sequence>
<dbReference type="GO" id="GO:0071111">
    <property type="term" value="F:cyclic-guanylate-specific phosphodiesterase activity"/>
    <property type="evidence" value="ECO:0007669"/>
    <property type="project" value="UniProtKB-EC"/>
</dbReference>
<dbReference type="RefSeq" id="WP_047874277.1">
    <property type="nucleotide sequence ID" value="NZ_BMYC01000017.1"/>
</dbReference>
<keyword evidence="5" id="KW-0472">Membrane</keyword>
<dbReference type="AlphaFoldDB" id="A0A0J1GMC2"/>
<dbReference type="EMBL" id="LDOV01000018">
    <property type="protein sequence ID" value="KLV00890.1"/>
    <property type="molecule type" value="Genomic_DNA"/>
</dbReference>
<dbReference type="FunFam" id="3.20.20.450:FF:000001">
    <property type="entry name" value="Cyclic di-GMP phosphodiesterase yahA"/>
    <property type="match status" value="1"/>
</dbReference>
<dbReference type="CDD" id="cd01948">
    <property type="entry name" value="EAL"/>
    <property type="match status" value="1"/>
</dbReference>
<keyword evidence="5" id="KW-0812">Transmembrane</keyword>
<dbReference type="PROSITE" id="PS50883">
    <property type="entry name" value="EAL"/>
    <property type="match status" value="1"/>
</dbReference>
<dbReference type="SUPFAM" id="SSF141868">
    <property type="entry name" value="EAL domain-like"/>
    <property type="match status" value="1"/>
</dbReference>
<accession>A0A0J1GMC2</accession>
<dbReference type="PATRIC" id="fig|754436.4.peg.2129"/>
<dbReference type="SMART" id="SM00052">
    <property type="entry name" value="EAL"/>
    <property type="match status" value="1"/>
</dbReference>
<dbReference type="PANTHER" id="PTHR44757">
    <property type="entry name" value="DIGUANYLATE CYCLASE DGCP"/>
    <property type="match status" value="1"/>
</dbReference>
<dbReference type="PANTHER" id="PTHR44757:SF2">
    <property type="entry name" value="BIOFILM ARCHITECTURE MAINTENANCE PROTEIN MBAA"/>
    <property type="match status" value="1"/>
</dbReference>
<dbReference type="InterPro" id="IPR052155">
    <property type="entry name" value="Biofilm_reg_signaling"/>
</dbReference>